<accession>A0A1G1XKV9</accession>
<sequence>MKNNNQPDFRQTILWRIFRIMAEFVDGFGKIVDFPKSVSIFGSTRSRENNHWYQEARKLGAMLGKDGFAVVTGGASGIMEAGNRGAFEAGADSVGLNIQLPHEQESNKYLTDSLNFHYFFTRKVMLTYAAEAYVYFPGGFGTLDEFYELITLIQTKKIRKVPIVIVGKDFWQPLLDYMRNVVSEKYKNIDEDDMEIYQLVDTAEEAFRIIQKSVKELQKNGRMDFNEPTKNN</sequence>
<evidence type="ECO:0000313" key="2">
    <source>
        <dbReference type="EMBL" id="OGY40592.1"/>
    </source>
</evidence>
<dbReference type="GO" id="GO:0009691">
    <property type="term" value="P:cytokinin biosynthetic process"/>
    <property type="evidence" value="ECO:0007669"/>
    <property type="project" value="UniProtKB-UniRule"/>
</dbReference>
<dbReference type="GO" id="GO:0016787">
    <property type="term" value="F:hydrolase activity"/>
    <property type="evidence" value="ECO:0007669"/>
    <property type="project" value="UniProtKB-KW"/>
</dbReference>
<comment type="similarity">
    <text evidence="1">Belongs to the LOG family.</text>
</comment>
<dbReference type="Proteomes" id="UP000178570">
    <property type="component" value="Unassembled WGS sequence"/>
</dbReference>
<dbReference type="Pfam" id="PF03641">
    <property type="entry name" value="Lysine_decarbox"/>
    <property type="match status" value="1"/>
</dbReference>
<dbReference type="GO" id="GO:0005829">
    <property type="term" value="C:cytosol"/>
    <property type="evidence" value="ECO:0007669"/>
    <property type="project" value="TreeGrafter"/>
</dbReference>
<comment type="caution">
    <text evidence="2">The sequence shown here is derived from an EMBL/GenBank/DDBJ whole genome shotgun (WGS) entry which is preliminary data.</text>
</comment>
<dbReference type="AlphaFoldDB" id="A0A1G1XKV9"/>
<reference evidence="2 3" key="1">
    <citation type="journal article" date="2016" name="Nat. Commun.">
        <title>Thousands of microbial genomes shed light on interconnected biogeochemical processes in an aquifer system.</title>
        <authorList>
            <person name="Anantharaman K."/>
            <person name="Brown C.T."/>
            <person name="Hug L.A."/>
            <person name="Sharon I."/>
            <person name="Castelle C.J."/>
            <person name="Probst A.J."/>
            <person name="Thomas B.C."/>
            <person name="Singh A."/>
            <person name="Wilkins M.J."/>
            <person name="Karaoz U."/>
            <person name="Brodie E.L."/>
            <person name="Williams K.H."/>
            <person name="Hubbard S.S."/>
            <person name="Banfield J.F."/>
        </authorList>
    </citation>
    <scope>NUCLEOTIDE SEQUENCE [LARGE SCALE GENOMIC DNA]</scope>
</reference>
<protein>
    <recommendedName>
        <fullName evidence="1">Cytokinin riboside 5'-monophosphate phosphoribohydrolase</fullName>
        <ecNumber evidence="1">3.2.2.n1</ecNumber>
    </recommendedName>
</protein>
<dbReference type="InterPro" id="IPR052341">
    <property type="entry name" value="LOG_family_nucleotidases"/>
</dbReference>
<dbReference type="EC" id="3.2.2.n1" evidence="1"/>
<dbReference type="InterPro" id="IPR031100">
    <property type="entry name" value="LOG_fam"/>
</dbReference>
<dbReference type="EMBL" id="MHHY01000007">
    <property type="protein sequence ID" value="OGY40592.1"/>
    <property type="molecule type" value="Genomic_DNA"/>
</dbReference>
<organism evidence="2 3">
    <name type="scientific">Candidatus Brennerbacteria bacterium RIFOXYD1_FULL_41_16</name>
    <dbReference type="NCBI Taxonomy" id="1797529"/>
    <lineage>
        <taxon>Bacteria</taxon>
        <taxon>Candidatus Brenneribacteriota</taxon>
    </lineage>
</organism>
<dbReference type="InterPro" id="IPR005269">
    <property type="entry name" value="LOG"/>
</dbReference>
<gene>
    <name evidence="2" type="ORF">A2570_02565</name>
</gene>
<dbReference type="SUPFAM" id="SSF102405">
    <property type="entry name" value="MCP/YpsA-like"/>
    <property type="match status" value="1"/>
</dbReference>
<name>A0A1G1XKV9_9BACT</name>
<evidence type="ECO:0000313" key="3">
    <source>
        <dbReference type="Proteomes" id="UP000178570"/>
    </source>
</evidence>
<keyword evidence="1" id="KW-0203">Cytokinin biosynthesis</keyword>
<dbReference type="STRING" id="1797529.A2570_02565"/>
<dbReference type="Gene3D" id="3.40.50.450">
    <property type="match status" value="1"/>
</dbReference>
<proteinExistence type="inferred from homology"/>
<dbReference type="PANTHER" id="PTHR43393">
    <property type="entry name" value="CYTOKININ RIBOSIDE 5'-MONOPHOSPHATE PHOSPHORIBOHYDROLASE"/>
    <property type="match status" value="1"/>
</dbReference>
<keyword evidence="1" id="KW-0378">Hydrolase</keyword>
<evidence type="ECO:0000256" key="1">
    <source>
        <dbReference type="RuleBase" id="RU363015"/>
    </source>
</evidence>
<dbReference type="NCBIfam" id="TIGR00730">
    <property type="entry name" value="Rossman fold protein, TIGR00730 family"/>
    <property type="match status" value="1"/>
</dbReference>
<dbReference type="PANTHER" id="PTHR43393:SF3">
    <property type="entry name" value="LYSINE DECARBOXYLASE-LIKE PROTEIN"/>
    <property type="match status" value="1"/>
</dbReference>